<organism evidence="5 6">
    <name type="scientific">Pyronema omphalodes (strain CBS 100304)</name>
    <name type="common">Pyronema confluens</name>
    <dbReference type="NCBI Taxonomy" id="1076935"/>
    <lineage>
        <taxon>Eukaryota</taxon>
        <taxon>Fungi</taxon>
        <taxon>Dikarya</taxon>
        <taxon>Ascomycota</taxon>
        <taxon>Pezizomycotina</taxon>
        <taxon>Pezizomycetes</taxon>
        <taxon>Pezizales</taxon>
        <taxon>Pyronemataceae</taxon>
        <taxon>Pyronema</taxon>
    </lineage>
</organism>
<feature type="compositionally biased region" description="Low complexity" evidence="3">
    <location>
        <begin position="85"/>
        <end position="134"/>
    </location>
</feature>
<dbReference type="Pfam" id="PF01926">
    <property type="entry name" value="MMR_HSR1"/>
    <property type="match status" value="1"/>
</dbReference>
<keyword evidence="6" id="KW-1185">Reference proteome</keyword>
<evidence type="ECO:0000313" key="5">
    <source>
        <dbReference type="EMBL" id="CCX32449.1"/>
    </source>
</evidence>
<dbReference type="InterPro" id="IPR027417">
    <property type="entry name" value="P-loop_NTPase"/>
</dbReference>
<dbReference type="GO" id="GO:0005525">
    <property type="term" value="F:GTP binding"/>
    <property type="evidence" value="ECO:0007669"/>
    <property type="project" value="UniProtKB-KW"/>
</dbReference>
<dbReference type="Proteomes" id="UP000018144">
    <property type="component" value="Unassembled WGS sequence"/>
</dbReference>
<dbReference type="CDD" id="cd01856">
    <property type="entry name" value="YlqF"/>
    <property type="match status" value="1"/>
</dbReference>
<dbReference type="GO" id="GO:0005739">
    <property type="term" value="C:mitochondrion"/>
    <property type="evidence" value="ECO:0007669"/>
    <property type="project" value="TreeGrafter"/>
</dbReference>
<dbReference type="STRING" id="1076935.U4LK26"/>
<feature type="domain" description="G" evidence="4">
    <location>
        <begin position="281"/>
        <end position="383"/>
    </location>
</feature>
<reference evidence="5 6" key="1">
    <citation type="journal article" date="2013" name="PLoS Genet.">
        <title>The genome and development-dependent transcriptomes of Pyronema confluens: a window into fungal evolution.</title>
        <authorList>
            <person name="Traeger S."/>
            <person name="Altegoer F."/>
            <person name="Freitag M."/>
            <person name="Gabaldon T."/>
            <person name="Kempken F."/>
            <person name="Kumar A."/>
            <person name="Marcet-Houben M."/>
            <person name="Poggeler S."/>
            <person name="Stajich J.E."/>
            <person name="Nowrousian M."/>
        </authorList>
    </citation>
    <scope>NUCLEOTIDE SEQUENCE [LARGE SCALE GENOMIC DNA]</scope>
    <source>
        <strain evidence="6">CBS 100304</strain>
        <tissue evidence="5">Vegetative mycelium</tissue>
    </source>
</reference>
<dbReference type="SUPFAM" id="SSF52540">
    <property type="entry name" value="P-loop containing nucleoside triphosphate hydrolases"/>
    <property type="match status" value="1"/>
</dbReference>
<dbReference type="Gene3D" id="3.40.50.300">
    <property type="entry name" value="P-loop containing nucleotide triphosphate hydrolases"/>
    <property type="match status" value="1"/>
</dbReference>
<dbReference type="PANTHER" id="PTHR45782">
    <property type="entry name" value="MITOCHONDRIAL RIBOSOME-ASSOCIATED GTPASE 1"/>
    <property type="match status" value="1"/>
</dbReference>
<evidence type="ECO:0000256" key="2">
    <source>
        <dbReference type="ARBA" id="ARBA00023134"/>
    </source>
</evidence>
<dbReference type="OrthoDB" id="269151at2759"/>
<proteinExistence type="predicted"/>
<dbReference type="InterPro" id="IPR023179">
    <property type="entry name" value="GTP-bd_ortho_bundle_sf"/>
</dbReference>
<dbReference type="AlphaFoldDB" id="U4LK26"/>
<dbReference type="Gene3D" id="1.10.1580.10">
    <property type="match status" value="1"/>
</dbReference>
<dbReference type="EMBL" id="HF935851">
    <property type="protein sequence ID" value="CCX32449.1"/>
    <property type="molecule type" value="Genomic_DNA"/>
</dbReference>
<evidence type="ECO:0000256" key="1">
    <source>
        <dbReference type="ARBA" id="ARBA00022741"/>
    </source>
</evidence>
<keyword evidence="2" id="KW-0342">GTP-binding</keyword>
<sequence length="507" mass="55133">MAAYNFRFSARLCTHISSLGRISQSIPNPSRTSPLRSWPDAGCGRGYAAIGGSTPNEQPHANAPEIIESLSAQTPTATSEAATLGASETGAAETLEATTSTSITETLAPAASTRASSSIPTTSPTSIPPFNSTPTPAPLPPTPAKGPARRDGFVPRDVFPVPASITTSYFLGHHKAGLDRMKELVGQVELIIECRDYRVPLSSRNPLFEETLQGKQRMIVYTKRDLAQRVLDDNTRKIMTKWHYPHTVAFSDTSNPKDIAFIVNHAKKVARDHDSLTGTRMLIVGMPNVGKSTLLNALRRVGTGNSTKAAITGGQPGITRKIGGTVKITGQDDPLVYVIDSPGVFVPYMSNGQTMLKLALVGSIKDSLIPIITLADFLLFHINRNNPGLYKDYCPPTNDVMTWLKAVARKTGKLVKGGEEDYEAAAIWLVGRYRKGMLGRFMLDEVKEGGYQEWLEGEGKAGESVTQARKRIKKERIEAGRKRNMETALPSPEQSSHNIPWSVTMYS</sequence>
<protein>
    <submittedName>
        <fullName evidence="5">Similar to Mitochondrial GTPase 1 acc. no. O74776</fullName>
    </submittedName>
</protein>
<feature type="compositionally biased region" description="Pro residues" evidence="3">
    <location>
        <begin position="135"/>
        <end position="144"/>
    </location>
</feature>
<evidence type="ECO:0000259" key="4">
    <source>
        <dbReference type="Pfam" id="PF01926"/>
    </source>
</evidence>
<name>U4LK26_PYROM</name>
<accession>U4LK26</accession>
<dbReference type="GO" id="GO:0003924">
    <property type="term" value="F:GTPase activity"/>
    <property type="evidence" value="ECO:0007669"/>
    <property type="project" value="TreeGrafter"/>
</dbReference>
<evidence type="ECO:0000256" key="3">
    <source>
        <dbReference type="SAM" id="MobiDB-lite"/>
    </source>
</evidence>
<gene>
    <name evidence="5" type="ORF">PCON_13102</name>
</gene>
<keyword evidence="1" id="KW-0547">Nucleotide-binding</keyword>
<dbReference type="GO" id="GO:0032543">
    <property type="term" value="P:mitochondrial translation"/>
    <property type="evidence" value="ECO:0007669"/>
    <property type="project" value="TreeGrafter"/>
</dbReference>
<feature type="region of interest" description="Disordered" evidence="3">
    <location>
        <begin position="72"/>
        <end position="152"/>
    </location>
</feature>
<dbReference type="eggNOG" id="KOG2485">
    <property type="taxonomic scope" value="Eukaryota"/>
</dbReference>
<dbReference type="InterPro" id="IPR006073">
    <property type="entry name" value="GTP-bd"/>
</dbReference>
<dbReference type="PANTHER" id="PTHR45782:SF4">
    <property type="entry name" value="MITOCHONDRIAL RIBOSOME-ASSOCIATED GTPASE 1"/>
    <property type="match status" value="1"/>
</dbReference>
<dbReference type="OMA" id="QPHANAP"/>
<evidence type="ECO:0000313" key="6">
    <source>
        <dbReference type="Proteomes" id="UP000018144"/>
    </source>
</evidence>
<feature type="compositionally biased region" description="Polar residues" evidence="3">
    <location>
        <begin position="72"/>
        <end position="81"/>
    </location>
</feature>